<dbReference type="SMART" id="SM00448">
    <property type="entry name" value="REC"/>
    <property type="match status" value="1"/>
</dbReference>
<dbReference type="InterPro" id="IPR001789">
    <property type="entry name" value="Sig_transdc_resp-reg_receiver"/>
</dbReference>
<name>A0ABT1RMI4_9FIRM</name>
<feature type="modified residue" description="4-aspartylphosphate" evidence="8">
    <location>
        <position position="52"/>
    </location>
</feature>
<dbReference type="RefSeq" id="WP_256131588.1">
    <property type="nucleotide sequence ID" value="NZ_JANFXK010000006.1"/>
</dbReference>
<feature type="domain" description="Response regulatory" evidence="10">
    <location>
        <begin position="3"/>
        <end position="116"/>
    </location>
</feature>
<keyword evidence="13" id="KW-1185">Reference proteome</keyword>
<dbReference type="EMBL" id="JANFXK010000006">
    <property type="protein sequence ID" value="MCQ4636399.1"/>
    <property type="molecule type" value="Genomic_DNA"/>
</dbReference>
<dbReference type="PROSITE" id="PS51755">
    <property type="entry name" value="OMPR_PHOB"/>
    <property type="match status" value="1"/>
</dbReference>
<dbReference type="InterPro" id="IPR036388">
    <property type="entry name" value="WH-like_DNA-bd_sf"/>
</dbReference>
<evidence type="ECO:0000256" key="8">
    <source>
        <dbReference type="PROSITE-ProRule" id="PRU00169"/>
    </source>
</evidence>
<evidence type="ECO:0000256" key="4">
    <source>
        <dbReference type="ARBA" id="ARBA00023015"/>
    </source>
</evidence>
<comment type="caution">
    <text evidence="12">The sequence shown here is derived from an EMBL/GenBank/DDBJ whole genome shotgun (WGS) entry which is preliminary data.</text>
</comment>
<evidence type="ECO:0000256" key="9">
    <source>
        <dbReference type="PROSITE-ProRule" id="PRU01091"/>
    </source>
</evidence>
<keyword evidence="4" id="KW-0805">Transcription regulation</keyword>
<evidence type="ECO:0000256" key="2">
    <source>
        <dbReference type="ARBA" id="ARBA00022553"/>
    </source>
</evidence>
<dbReference type="Pfam" id="PF00072">
    <property type="entry name" value="Response_reg"/>
    <property type="match status" value="1"/>
</dbReference>
<protein>
    <recommendedName>
        <fullName evidence="1">Stage 0 sporulation protein A homolog</fullName>
    </recommendedName>
</protein>
<dbReference type="PANTHER" id="PTHR48111:SF1">
    <property type="entry name" value="TWO-COMPONENT RESPONSE REGULATOR ORR33"/>
    <property type="match status" value="1"/>
</dbReference>
<dbReference type="Pfam" id="PF00486">
    <property type="entry name" value="Trans_reg_C"/>
    <property type="match status" value="1"/>
</dbReference>
<accession>A0ABT1RMI4</accession>
<feature type="DNA-binding region" description="OmpR/PhoB-type" evidence="9">
    <location>
        <begin position="122"/>
        <end position="222"/>
    </location>
</feature>
<dbReference type="Proteomes" id="UP001524502">
    <property type="component" value="Unassembled WGS sequence"/>
</dbReference>
<evidence type="ECO:0000256" key="6">
    <source>
        <dbReference type="ARBA" id="ARBA00023163"/>
    </source>
</evidence>
<dbReference type="InterPro" id="IPR001867">
    <property type="entry name" value="OmpR/PhoB-type_DNA-bd"/>
</dbReference>
<dbReference type="CDD" id="cd00383">
    <property type="entry name" value="trans_reg_C"/>
    <property type="match status" value="1"/>
</dbReference>
<comment type="function">
    <text evidence="7">May play the central regulatory role in sporulation. It may be an element of the effector pathway responsible for the activation of sporulation genes in response to nutritional stress. Spo0A may act in concert with spo0H (a sigma factor) to control the expression of some genes that are critical to the sporulation process.</text>
</comment>
<dbReference type="SMART" id="SM00862">
    <property type="entry name" value="Trans_reg_C"/>
    <property type="match status" value="1"/>
</dbReference>
<dbReference type="SUPFAM" id="SSF52172">
    <property type="entry name" value="CheY-like"/>
    <property type="match status" value="1"/>
</dbReference>
<evidence type="ECO:0000256" key="1">
    <source>
        <dbReference type="ARBA" id="ARBA00018672"/>
    </source>
</evidence>
<dbReference type="InterPro" id="IPR039420">
    <property type="entry name" value="WalR-like"/>
</dbReference>
<organism evidence="12 13">
    <name type="scientific">Anaerovorax odorimutans</name>
    <dbReference type="NCBI Taxonomy" id="109327"/>
    <lineage>
        <taxon>Bacteria</taxon>
        <taxon>Bacillati</taxon>
        <taxon>Bacillota</taxon>
        <taxon>Clostridia</taxon>
        <taxon>Peptostreptococcales</taxon>
        <taxon>Anaerovoracaceae</taxon>
        <taxon>Anaerovorax</taxon>
    </lineage>
</organism>
<dbReference type="PROSITE" id="PS50110">
    <property type="entry name" value="RESPONSE_REGULATORY"/>
    <property type="match status" value="1"/>
</dbReference>
<evidence type="ECO:0000256" key="3">
    <source>
        <dbReference type="ARBA" id="ARBA00023012"/>
    </source>
</evidence>
<keyword evidence="2 8" id="KW-0597">Phosphoprotein</keyword>
<evidence type="ECO:0000259" key="11">
    <source>
        <dbReference type="PROSITE" id="PS51755"/>
    </source>
</evidence>
<reference evidence="12 13" key="1">
    <citation type="submission" date="2022-06" db="EMBL/GenBank/DDBJ databases">
        <title>Isolation of gut microbiota from human fecal samples.</title>
        <authorList>
            <person name="Pamer E.G."/>
            <person name="Barat B."/>
            <person name="Waligurski E."/>
            <person name="Medina S."/>
            <person name="Paddock L."/>
            <person name="Mostad J."/>
        </authorList>
    </citation>
    <scope>NUCLEOTIDE SEQUENCE [LARGE SCALE GENOMIC DNA]</scope>
    <source>
        <strain evidence="12 13">SL.3.17</strain>
    </source>
</reference>
<dbReference type="Gene3D" id="1.10.10.10">
    <property type="entry name" value="Winged helix-like DNA-binding domain superfamily/Winged helix DNA-binding domain"/>
    <property type="match status" value="1"/>
</dbReference>
<evidence type="ECO:0000256" key="5">
    <source>
        <dbReference type="ARBA" id="ARBA00023125"/>
    </source>
</evidence>
<keyword evidence="5 9" id="KW-0238">DNA-binding</keyword>
<sequence>METILIIEDDRELNQGLAYALEKEGYGILSAFSMEEAKEICGREKADLILLDVNLPDGEGFEFCQWIKERQEVPVIFLTARDLEEDALQGYELGADDYITKPFSVHILLKKISVILKRSVSVQRAVFDDGFLKLDFDRASAQVAGEDCPITPTEFRMLRLFTEHAGQLLTYSQLLERLWDCGGQFVDKHALAVNVNRLRKKIEKDGHKYISNVYGMGYQWLD</sequence>
<feature type="domain" description="OmpR/PhoB-type" evidence="11">
    <location>
        <begin position="122"/>
        <end position="222"/>
    </location>
</feature>
<keyword evidence="6" id="KW-0804">Transcription</keyword>
<dbReference type="Gene3D" id="3.40.50.2300">
    <property type="match status" value="1"/>
</dbReference>
<gene>
    <name evidence="12" type="ORF">NE619_06630</name>
</gene>
<dbReference type="InterPro" id="IPR011006">
    <property type="entry name" value="CheY-like_superfamily"/>
</dbReference>
<keyword evidence="3" id="KW-0902">Two-component regulatory system</keyword>
<dbReference type="CDD" id="cd17574">
    <property type="entry name" value="REC_OmpR"/>
    <property type="match status" value="1"/>
</dbReference>
<dbReference type="PANTHER" id="PTHR48111">
    <property type="entry name" value="REGULATOR OF RPOS"/>
    <property type="match status" value="1"/>
</dbReference>
<proteinExistence type="predicted"/>
<evidence type="ECO:0000259" key="10">
    <source>
        <dbReference type="PROSITE" id="PS50110"/>
    </source>
</evidence>
<evidence type="ECO:0000256" key="7">
    <source>
        <dbReference type="ARBA" id="ARBA00024867"/>
    </source>
</evidence>
<evidence type="ECO:0000313" key="13">
    <source>
        <dbReference type="Proteomes" id="UP001524502"/>
    </source>
</evidence>
<evidence type="ECO:0000313" key="12">
    <source>
        <dbReference type="EMBL" id="MCQ4636399.1"/>
    </source>
</evidence>